<dbReference type="AlphaFoldDB" id="A0A4R2JX90"/>
<dbReference type="GO" id="GO:0003677">
    <property type="term" value="F:DNA binding"/>
    <property type="evidence" value="ECO:0007669"/>
    <property type="project" value="UniProtKB-KW"/>
</dbReference>
<dbReference type="SUPFAM" id="SSF46785">
    <property type="entry name" value="Winged helix' DNA-binding domain"/>
    <property type="match status" value="1"/>
</dbReference>
<name>A0A4R2JX90_9PSEU</name>
<accession>A0A4R2JX90</accession>
<dbReference type="PRINTS" id="PR00598">
    <property type="entry name" value="HTHMARR"/>
</dbReference>
<dbReference type="Proteomes" id="UP000295680">
    <property type="component" value="Unassembled WGS sequence"/>
</dbReference>
<organism evidence="2 3">
    <name type="scientific">Actinocrispum wychmicini</name>
    <dbReference type="NCBI Taxonomy" id="1213861"/>
    <lineage>
        <taxon>Bacteria</taxon>
        <taxon>Bacillati</taxon>
        <taxon>Actinomycetota</taxon>
        <taxon>Actinomycetes</taxon>
        <taxon>Pseudonocardiales</taxon>
        <taxon>Pseudonocardiaceae</taxon>
        <taxon>Actinocrispum</taxon>
    </lineage>
</organism>
<dbReference type="PROSITE" id="PS50995">
    <property type="entry name" value="HTH_MARR_2"/>
    <property type="match status" value="1"/>
</dbReference>
<evidence type="ECO:0000313" key="2">
    <source>
        <dbReference type="EMBL" id="TCO65171.1"/>
    </source>
</evidence>
<reference evidence="2 3" key="1">
    <citation type="submission" date="2019-03" db="EMBL/GenBank/DDBJ databases">
        <title>Genomic Encyclopedia of Type Strains, Phase IV (KMG-IV): sequencing the most valuable type-strain genomes for metagenomic binning, comparative biology and taxonomic classification.</title>
        <authorList>
            <person name="Goeker M."/>
        </authorList>
    </citation>
    <scope>NUCLEOTIDE SEQUENCE [LARGE SCALE GENOMIC DNA]</scope>
    <source>
        <strain evidence="2 3">DSM 45934</strain>
    </source>
</reference>
<dbReference type="InterPro" id="IPR000835">
    <property type="entry name" value="HTH_MarR-typ"/>
</dbReference>
<dbReference type="GO" id="GO:0003700">
    <property type="term" value="F:DNA-binding transcription factor activity"/>
    <property type="evidence" value="ECO:0007669"/>
    <property type="project" value="InterPro"/>
</dbReference>
<protein>
    <submittedName>
        <fullName evidence="2">DNA-binding MarR family transcriptional regulator</fullName>
    </submittedName>
</protein>
<keyword evidence="2" id="KW-0238">DNA-binding</keyword>
<feature type="domain" description="HTH marR-type" evidence="1">
    <location>
        <begin position="1"/>
        <end position="142"/>
    </location>
</feature>
<proteinExistence type="predicted"/>
<dbReference type="Gene3D" id="1.10.10.10">
    <property type="entry name" value="Winged helix-like DNA-binding domain superfamily/Winged helix DNA-binding domain"/>
    <property type="match status" value="1"/>
</dbReference>
<dbReference type="SMART" id="SM00347">
    <property type="entry name" value="HTH_MARR"/>
    <property type="match status" value="1"/>
</dbReference>
<dbReference type="PANTHER" id="PTHR33164">
    <property type="entry name" value="TRANSCRIPTIONAL REGULATOR, MARR FAMILY"/>
    <property type="match status" value="1"/>
</dbReference>
<evidence type="ECO:0000259" key="1">
    <source>
        <dbReference type="PROSITE" id="PS50995"/>
    </source>
</evidence>
<evidence type="ECO:0000313" key="3">
    <source>
        <dbReference type="Proteomes" id="UP000295680"/>
    </source>
</evidence>
<dbReference type="InterPro" id="IPR036390">
    <property type="entry name" value="WH_DNA-bd_sf"/>
</dbReference>
<comment type="caution">
    <text evidence="2">The sequence shown here is derived from an EMBL/GenBank/DDBJ whole genome shotgun (WGS) entry which is preliminary data.</text>
</comment>
<dbReference type="InterPro" id="IPR039422">
    <property type="entry name" value="MarR/SlyA-like"/>
</dbReference>
<dbReference type="InterPro" id="IPR036388">
    <property type="entry name" value="WH-like_DNA-bd_sf"/>
</dbReference>
<keyword evidence="3" id="KW-1185">Reference proteome</keyword>
<dbReference type="GO" id="GO:0006950">
    <property type="term" value="P:response to stress"/>
    <property type="evidence" value="ECO:0007669"/>
    <property type="project" value="TreeGrafter"/>
</dbReference>
<dbReference type="PANTHER" id="PTHR33164:SF57">
    <property type="entry name" value="MARR-FAMILY TRANSCRIPTIONAL REGULATOR"/>
    <property type="match status" value="1"/>
</dbReference>
<dbReference type="RefSeq" id="WP_243726630.1">
    <property type="nucleotide sequence ID" value="NZ_SLWS01000001.1"/>
</dbReference>
<sequence length="147" mass="16204">MDELAAIELAMNRIRRSQTRHSLAKRAGIQNVDVVVLGVVDAVDQGPVAGADEVSVREVADRLGIDPSRGSRLASAAIEAGWVRRVASQADGRRTGLVLTDSGVELVEEAHRTRQRHYDELMTEWPAEDRAEFARLLLRFTESLESS</sequence>
<dbReference type="Pfam" id="PF12802">
    <property type="entry name" value="MarR_2"/>
    <property type="match status" value="1"/>
</dbReference>
<gene>
    <name evidence="2" type="ORF">EV192_101959</name>
</gene>
<dbReference type="EMBL" id="SLWS01000001">
    <property type="protein sequence ID" value="TCO65171.1"/>
    <property type="molecule type" value="Genomic_DNA"/>
</dbReference>